<sequence length="98" mass="10601">MGIWKPRFHRGVITMTDGSYGLSLSATRPVIGGAEFIFTRSLFSLGFAMFSSGEPVHRETHHGILDRAKTGVRQLPRPGIGTGPSLPGGWGGCSRCWE</sequence>
<evidence type="ECO:0000313" key="2">
    <source>
        <dbReference type="Ensembl" id="ENSHCOP00000019428.1"/>
    </source>
</evidence>
<keyword evidence="3" id="KW-1185">Reference proteome</keyword>
<dbReference type="Proteomes" id="UP000264820">
    <property type="component" value="Unplaced"/>
</dbReference>
<protein>
    <submittedName>
        <fullName evidence="2">Uncharacterized protein</fullName>
    </submittedName>
</protein>
<proteinExistence type="predicted"/>
<reference evidence="2" key="2">
    <citation type="submission" date="2025-09" db="UniProtKB">
        <authorList>
            <consortium name="Ensembl"/>
        </authorList>
    </citation>
    <scope>IDENTIFICATION</scope>
</reference>
<name>A0A3Q2YNX1_HIPCM</name>
<accession>A0A3Q2YNX1</accession>
<reference evidence="2" key="1">
    <citation type="submission" date="2025-08" db="UniProtKB">
        <authorList>
            <consortium name="Ensembl"/>
        </authorList>
    </citation>
    <scope>IDENTIFICATION</scope>
</reference>
<evidence type="ECO:0000256" key="1">
    <source>
        <dbReference type="SAM" id="MobiDB-lite"/>
    </source>
</evidence>
<feature type="region of interest" description="Disordered" evidence="1">
    <location>
        <begin position="73"/>
        <end position="98"/>
    </location>
</feature>
<organism evidence="2 3">
    <name type="scientific">Hippocampus comes</name>
    <name type="common">Tiger tail seahorse</name>
    <dbReference type="NCBI Taxonomy" id="109280"/>
    <lineage>
        <taxon>Eukaryota</taxon>
        <taxon>Metazoa</taxon>
        <taxon>Chordata</taxon>
        <taxon>Craniata</taxon>
        <taxon>Vertebrata</taxon>
        <taxon>Euteleostomi</taxon>
        <taxon>Actinopterygii</taxon>
        <taxon>Neopterygii</taxon>
        <taxon>Teleostei</taxon>
        <taxon>Neoteleostei</taxon>
        <taxon>Acanthomorphata</taxon>
        <taxon>Syngnathiaria</taxon>
        <taxon>Syngnathiformes</taxon>
        <taxon>Syngnathoidei</taxon>
        <taxon>Syngnathidae</taxon>
        <taxon>Hippocampus</taxon>
    </lineage>
</organism>
<feature type="compositionally biased region" description="Gly residues" evidence="1">
    <location>
        <begin position="80"/>
        <end position="92"/>
    </location>
</feature>
<dbReference type="Ensembl" id="ENSHCOT00000008773.1">
    <property type="protein sequence ID" value="ENSHCOP00000019428.1"/>
    <property type="gene ID" value="ENSHCOG00000004738.1"/>
</dbReference>
<evidence type="ECO:0000313" key="3">
    <source>
        <dbReference type="Proteomes" id="UP000264820"/>
    </source>
</evidence>
<dbReference type="AlphaFoldDB" id="A0A3Q2YNX1"/>